<name>A0A2Z5FUW3_9BACT</name>
<dbReference type="AlphaFoldDB" id="A0A2Z5FUW3"/>
<dbReference type="Gene3D" id="3.30.70.790">
    <property type="entry name" value="UreE, C-terminal domain"/>
    <property type="match status" value="1"/>
</dbReference>
<dbReference type="RefSeq" id="WP_114206263.1">
    <property type="nucleotide sequence ID" value="NZ_CP030840.1"/>
</dbReference>
<dbReference type="OrthoDB" id="8480302at2"/>
<dbReference type="SUPFAM" id="SSF54913">
    <property type="entry name" value="GlnB-like"/>
    <property type="match status" value="1"/>
</dbReference>
<reference evidence="1 2" key="1">
    <citation type="journal article" date="2018" name="Front. Microbiol.">
        <title>Hydrolytic Capabilities as a Key to Environmental Success: Chitinolytic and Cellulolytic Acidobacteria From Acidic Sub-arctic Soils and Boreal Peatlands.</title>
        <authorList>
            <person name="Belova S.E."/>
            <person name="Ravin N.V."/>
            <person name="Pankratov T.A."/>
            <person name="Rakitin A.L."/>
            <person name="Ivanova A.A."/>
            <person name="Beletsky A.V."/>
            <person name="Mardanov A.V."/>
            <person name="Sinninghe Damste J.S."/>
            <person name="Dedysh S.N."/>
        </authorList>
    </citation>
    <scope>NUCLEOTIDE SEQUENCE [LARGE SCALE GENOMIC DNA]</scope>
    <source>
        <strain evidence="1 2">SBC82</strain>
    </source>
</reference>
<evidence type="ECO:0000313" key="1">
    <source>
        <dbReference type="EMBL" id="AXC10679.1"/>
    </source>
</evidence>
<protein>
    <submittedName>
        <fullName evidence="1">Uncharacterized protein</fullName>
    </submittedName>
</protein>
<dbReference type="KEGG" id="abas:ACPOL_1331"/>
<accession>A0A2Z5FUW3</accession>
<organism evidence="1 2">
    <name type="scientific">Acidisarcina polymorpha</name>
    <dbReference type="NCBI Taxonomy" id="2211140"/>
    <lineage>
        <taxon>Bacteria</taxon>
        <taxon>Pseudomonadati</taxon>
        <taxon>Acidobacteriota</taxon>
        <taxon>Terriglobia</taxon>
        <taxon>Terriglobales</taxon>
        <taxon>Acidobacteriaceae</taxon>
        <taxon>Acidisarcina</taxon>
    </lineage>
</organism>
<evidence type="ECO:0000313" key="2">
    <source>
        <dbReference type="Proteomes" id="UP000253606"/>
    </source>
</evidence>
<dbReference type="Proteomes" id="UP000253606">
    <property type="component" value="Chromosome"/>
</dbReference>
<proteinExistence type="predicted"/>
<keyword evidence="2" id="KW-1185">Reference proteome</keyword>
<dbReference type="InterPro" id="IPR011322">
    <property type="entry name" value="N-reg_PII-like_a/b"/>
</dbReference>
<dbReference type="EMBL" id="CP030840">
    <property type="protein sequence ID" value="AXC10679.1"/>
    <property type="molecule type" value="Genomic_DNA"/>
</dbReference>
<sequence>MNPNDEDIANTYSRMSESELIEVARSYDSLIDSAQALLRAEFGRRDLEPPLVQENEDQVASDRTFVTVRRYRDLSEAIVARSLLESAGIPVYLRDENLVRLEWQISNFIGGIRLQVEQANAGAAAELLNQPIPDTVAFGQEAVFAQPVCPQCGSRDITFEGSSRSAALTSLYLLAMPLPLGKETWRCNSCDARWQDKP</sequence>
<gene>
    <name evidence="1" type="ORF">ACPOL_1331</name>
</gene>